<evidence type="ECO:0000256" key="1">
    <source>
        <dbReference type="SAM" id="Phobius"/>
    </source>
</evidence>
<dbReference type="Proteomes" id="UP000322159">
    <property type="component" value="Chromosome"/>
</dbReference>
<evidence type="ECO:0000259" key="2">
    <source>
        <dbReference type="Pfam" id="PF09323"/>
    </source>
</evidence>
<accession>A0A5C1Y4V6</accession>
<dbReference type="Pfam" id="PF09323">
    <property type="entry name" value="DUF1980"/>
    <property type="match status" value="1"/>
</dbReference>
<feature type="transmembrane region" description="Helical" evidence="1">
    <location>
        <begin position="70"/>
        <end position="91"/>
    </location>
</feature>
<keyword evidence="1" id="KW-0472">Membrane</keyword>
<dbReference type="InterPro" id="IPR048493">
    <property type="entry name" value="DUF1980_N"/>
</dbReference>
<dbReference type="KEGG" id="lyk:FLP23_02145"/>
<organism evidence="4 5">
    <name type="scientific">Protaetiibacter larvae</name>
    <dbReference type="NCBI Taxonomy" id="2592654"/>
    <lineage>
        <taxon>Bacteria</taxon>
        <taxon>Bacillati</taxon>
        <taxon>Actinomycetota</taxon>
        <taxon>Actinomycetes</taxon>
        <taxon>Micrococcales</taxon>
        <taxon>Microbacteriaceae</taxon>
        <taxon>Protaetiibacter</taxon>
    </lineage>
</organism>
<dbReference type="EMBL" id="CP043504">
    <property type="protein sequence ID" value="QEO08924.1"/>
    <property type="molecule type" value="Genomic_DNA"/>
</dbReference>
<feature type="domain" description="DUF1980" evidence="3">
    <location>
        <begin position="144"/>
        <end position="238"/>
    </location>
</feature>
<protein>
    <submittedName>
        <fullName evidence="4">TIGR03943 family protein</fullName>
    </submittedName>
</protein>
<dbReference type="OrthoDB" id="359029at2"/>
<dbReference type="InterPro" id="IPR052955">
    <property type="entry name" value="UPF0703_membrane_permease"/>
</dbReference>
<keyword evidence="5" id="KW-1185">Reference proteome</keyword>
<dbReference type="RefSeq" id="WP_149324355.1">
    <property type="nucleotide sequence ID" value="NZ_CP043504.1"/>
</dbReference>
<evidence type="ECO:0000259" key="3">
    <source>
        <dbReference type="Pfam" id="PF21537"/>
    </source>
</evidence>
<dbReference type="PANTHER" id="PTHR40047:SF1">
    <property type="entry name" value="UPF0703 PROTEIN YCGQ"/>
    <property type="match status" value="1"/>
</dbReference>
<sequence length="238" mass="24797">MLSLVGIVAIAGLALTGRLGLYIHPRYFVFTVIMAGIAAVVVLAAFALLPTAASDDDGYDGHEHGPTRAAGWQVAASAVLIALTAVALLVLPPATLTSSTVEQRDLNGSTASTNVQLVGGDDSALTVKDWAGLLRQGVGDDYLAGKTPTLVGFVTPDADDPDNVFYVTRFVITCCAVDAQPVGVPVYLPGWQGEYATDSWVSVTGAFIDNPSTSSMQPIVLSPAEVVATDQPEQPYVY</sequence>
<keyword evidence="1" id="KW-1133">Transmembrane helix</keyword>
<dbReference type="InterPro" id="IPR015402">
    <property type="entry name" value="DUF1980"/>
</dbReference>
<name>A0A5C1Y4V6_9MICO</name>
<evidence type="ECO:0000313" key="5">
    <source>
        <dbReference type="Proteomes" id="UP000322159"/>
    </source>
</evidence>
<feature type="domain" description="DUF1980" evidence="2">
    <location>
        <begin position="9"/>
        <end position="105"/>
    </location>
</feature>
<dbReference type="InterPro" id="IPR048447">
    <property type="entry name" value="DUF1980_C"/>
</dbReference>
<dbReference type="NCBIfam" id="TIGR03943">
    <property type="entry name" value="TIGR03943 family putative permease subunit"/>
    <property type="match status" value="1"/>
</dbReference>
<gene>
    <name evidence="4" type="ORF">FLP23_02145</name>
</gene>
<feature type="transmembrane region" description="Helical" evidence="1">
    <location>
        <begin position="30"/>
        <end position="49"/>
    </location>
</feature>
<proteinExistence type="predicted"/>
<keyword evidence="1" id="KW-0812">Transmembrane</keyword>
<evidence type="ECO:0000313" key="4">
    <source>
        <dbReference type="EMBL" id="QEO08924.1"/>
    </source>
</evidence>
<dbReference type="AlphaFoldDB" id="A0A5C1Y4V6"/>
<dbReference type="Pfam" id="PF21537">
    <property type="entry name" value="DUF1980_C"/>
    <property type="match status" value="1"/>
</dbReference>
<reference evidence="4 5" key="1">
    <citation type="submission" date="2019-09" db="EMBL/GenBank/DDBJ databases">
        <title>Genome sequencing of strain KACC 19322.</title>
        <authorList>
            <person name="Heo J."/>
            <person name="Kim S.-J."/>
            <person name="Kim J.-S."/>
            <person name="Hong S.-B."/>
            <person name="Kwon S.-W."/>
        </authorList>
    </citation>
    <scope>NUCLEOTIDE SEQUENCE [LARGE SCALE GENOMIC DNA]</scope>
    <source>
        <strain evidence="4 5">KACC 19322</strain>
    </source>
</reference>
<dbReference type="PANTHER" id="PTHR40047">
    <property type="entry name" value="UPF0703 PROTEIN YCGQ"/>
    <property type="match status" value="1"/>
</dbReference>